<dbReference type="AlphaFoldDB" id="A0A5J5EYA2"/>
<evidence type="ECO:0000313" key="9">
    <source>
        <dbReference type="EMBL" id="KAA8906293.1"/>
    </source>
</evidence>
<sequence>MPSAKSSNRRNIVGVNAETVTNVTSNDFPGHWPGEDHSWNVSKFRETLRIQFFRNDRFHAEFDIVHVDASIANAFRRIMMAEVHSFAIEQCYFLNNTSVIQDEVLAHRLGLVPIVGNHRTMRNMKWHRRGNDPKTGQPYQPTVYDTLILHLQATCERIPNAPKGETDPDKLYRNHTVYARDLEWRPANEAQKEMFGSEPVRAGNPDIVIAKLRPGQELIVTSHAVKGLGKDHAKFSPVATAMYRLLPQITIKETITGKAAERLQKCFSKGVIEIVDGEAKVVNPRNDMVSREVLRHEEFKGKVELGRVRDHFIFSVESAGQWDSDEIFLEAVGILQAKCERLKRHTQRMLQLEAEKADRETKPEAMEED</sequence>
<keyword evidence="4" id="KW-0804">Transcription</keyword>
<dbReference type="GO" id="GO:0006351">
    <property type="term" value="P:DNA-templated transcription"/>
    <property type="evidence" value="ECO:0007669"/>
    <property type="project" value="InterPro"/>
</dbReference>
<organism evidence="9 10">
    <name type="scientific">Sphaerosporella brunnea</name>
    <dbReference type="NCBI Taxonomy" id="1250544"/>
    <lineage>
        <taxon>Eukaryota</taxon>
        <taxon>Fungi</taxon>
        <taxon>Dikarya</taxon>
        <taxon>Ascomycota</taxon>
        <taxon>Pezizomycotina</taxon>
        <taxon>Pezizomycetes</taxon>
        <taxon>Pezizales</taxon>
        <taxon>Pyronemataceae</taxon>
        <taxon>Sphaerosporella</taxon>
    </lineage>
</organism>
<evidence type="ECO:0000256" key="6">
    <source>
        <dbReference type="ARBA" id="ARBA00025804"/>
    </source>
</evidence>
<dbReference type="InterPro" id="IPR033901">
    <property type="entry name" value="RNAPI/III_AC40"/>
</dbReference>
<dbReference type="OrthoDB" id="270173at2759"/>
<accession>A0A5J5EYA2</accession>
<keyword evidence="5" id="KW-0539">Nucleus</keyword>
<dbReference type="EMBL" id="VXIS01000090">
    <property type="protein sequence ID" value="KAA8906293.1"/>
    <property type="molecule type" value="Genomic_DNA"/>
</dbReference>
<dbReference type="Pfam" id="PF01193">
    <property type="entry name" value="RNA_pol_L"/>
    <property type="match status" value="1"/>
</dbReference>
<dbReference type="FunCoup" id="A0A5J5EYA2">
    <property type="interactions" value="1024"/>
</dbReference>
<keyword evidence="10" id="KW-1185">Reference proteome</keyword>
<dbReference type="SMART" id="SM00662">
    <property type="entry name" value="RPOLD"/>
    <property type="match status" value="1"/>
</dbReference>
<dbReference type="Proteomes" id="UP000326924">
    <property type="component" value="Unassembled WGS sequence"/>
</dbReference>
<dbReference type="FunFam" id="2.170.120.12:FF:000003">
    <property type="entry name" value="Dna-directed rna polymerases i and iii subunit"/>
    <property type="match status" value="1"/>
</dbReference>
<protein>
    <recommendedName>
        <fullName evidence="2">DNA-directed RNA polymerases I and III subunit RPAC1</fullName>
    </recommendedName>
</protein>
<proteinExistence type="inferred from homology"/>
<dbReference type="GO" id="GO:0046983">
    <property type="term" value="F:protein dimerization activity"/>
    <property type="evidence" value="ECO:0007669"/>
    <property type="project" value="InterPro"/>
</dbReference>
<dbReference type="SUPFAM" id="SSF55257">
    <property type="entry name" value="RBP11-like subunits of RNA polymerase"/>
    <property type="match status" value="1"/>
</dbReference>
<comment type="similarity">
    <text evidence="6">Belongs to the archaeal Rpo3/eukaryotic RPB3 RNA polymerase subunit family.</text>
</comment>
<dbReference type="HAMAP" id="MF_00320">
    <property type="entry name" value="RNApol_arch_Rpo3"/>
    <property type="match status" value="1"/>
</dbReference>
<dbReference type="InParanoid" id="A0A5J5EYA2"/>
<dbReference type="InterPro" id="IPR011262">
    <property type="entry name" value="DNA-dir_RNA_pol_insert"/>
</dbReference>
<reference evidence="9 10" key="1">
    <citation type="submission" date="2019-09" db="EMBL/GenBank/DDBJ databases">
        <title>Draft genome of the ectomycorrhizal ascomycete Sphaerosporella brunnea.</title>
        <authorList>
            <consortium name="DOE Joint Genome Institute"/>
            <person name="Benucci G.M."/>
            <person name="Marozzi G."/>
            <person name="Antonielli L."/>
            <person name="Sanchez S."/>
            <person name="Marco P."/>
            <person name="Wang X."/>
            <person name="Falini L.B."/>
            <person name="Barry K."/>
            <person name="Haridas S."/>
            <person name="Lipzen A."/>
            <person name="Labutti K."/>
            <person name="Grigoriev I.V."/>
            <person name="Murat C."/>
            <person name="Martin F."/>
            <person name="Albertini E."/>
            <person name="Donnini D."/>
            <person name="Bonito G."/>
        </authorList>
    </citation>
    <scope>NUCLEOTIDE SEQUENCE [LARGE SCALE GENOMIC DNA]</scope>
    <source>
        <strain evidence="9 10">Sb_GMNB300</strain>
    </source>
</reference>
<keyword evidence="7" id="KW-0175">Coiled coil</keyword>
<dbReference type="InterPro" id="IPR022842">
    <property type="entry name" value="RNAP_Rpo3/Rpb3/RPAC1"/>
</dbReference>
<dbReference type="Gene3D" id="3.30.1360.10">
    <property type="entry name" value="RNA polymerase, RBP11-like subunit"/>
    <property type="match status" value="1"/>
</dbReference>
<comment type="caution">
    <text evidence="9">The sequence shown here is derived from an EMBL/GenBank/DDBJ whole genome shotgun (WGS) entry which is preliminary data.</text>
</comment>
<gene>
    <name evidence="9" type="ORF">FN846DRAFT_949031</name>
</gene>
<dbReference type="NCBIfam" id="NF001988">
    <property type="entry name" value="PRK00783.1"/>
    <property type="match status" value="1"/>
</dbReference>
<evidence type="ECO:0000256" key="5">
    <source>
        <dbReference type="ARBA" id="ARBA00023242"/>
    </source>
</evidence>
<evidence type="ECO:0000256" key="4">
    <source>
        <dbReference type="ARBA" id="ARBA00023163"/>
    </source>
</evidence>
<dbReference type="InterPro" id="IPR036643">
    <property type="entry name" value="RNApol_insert_sf"/>
</dbReference>
<dbReference type="SUPFAM" id="SSF56553">
    <property type="entry name" value="Insert subdomain of RNA polymerase alpha subunit"/>
    <property type="match status" value="1"/>
</dbReference>
<name>A0A5J5EYA2_9PEZI</name>
<dbReference type="PANTHER" id="PTHR11800">
    <property type="entry name" value="DNA-DIRECTED RNA POLYMERASE"/>
    <property type="match status" value="1"/>
</dbReference>
<dbReference type="Pfam" id="PF01000">
    <property type="entry name" value="RNA_pol_A_bac"/>
    <property type="match status" value="1"/>
</dbReference>
<dbReference type="PANTHER" id="PTHR11800:SF13">
    <property type="entry name" value="DNA-DIRECTED RNA POLYMERASES I AND III SUBUNIT RPAC1"/>
    <property type="match status" value="1"/>
</dbReference>
<evidence type="ECO:0000256" key="3">
    <source>
        <dbReference type="ARBA" id="ARBA00022478"/>
    </source>
</evidence>
<evidence type="ECO:0000313" key="10">
    <source>
        <dbReference type="Proteomes" id="UP000326924"/>
    </source>
</evidence>
<dbReference type="GO" id="GO:0055029">
    <property type="term" value="C:nuclear DNA-directed RNA polymerase complex"/>
    <property type="evidence" value="ECO:0007669"/>
    <property type="project" value="UniProtKB-ARBA"/>
</dbReference>
<feature type="coiled-coil region" evidence="7">
    <location>
        <begin position="335"/>
        <end position="362"/>
    </location>
</feature>
<dbReference type="GO" id="GO:0005666">
    <property type="term" value="C:RNA polymerase III complex"/>
    <property type="evidence" value="ECO:0007669"/>
    <property type="project" value="TreeGrafter"/>
</dbReference>
<keyword evidence="3 9" id="KW-0240">DNA-directed RNA polymerase</keyword>
<comment type="subcellular location">
    <subcellularLocation>
        <location evidence="1">Nucleus</location>
    </subcellularLocation>
</comment>
<dbReference type="InterPro" id="IPR050518">
    <property type="entry name" value="Rpo3/RPB3_RNA_Pol_subunit"/>
</dbReference>
<evidence type="ECO:0000259" key="8">
    <source>
        <dbReference type="SMART" id="SM00662"/>
    </source>
</evidence>
<dbReference type="CDD" id="cd07032">
    <property type="entry name" value="RNAP_I_II_AC40"/>
    <property type="match status" value="1"/>
</dbReference>
<evidence type="ECO:0000256" key="7">
    <source>
        <dbReference type="SAM" id="Coils"/>
    </source>
</evidence>
<evidence type="ECO:0000256" key="2">
    <source>
        <dbReference type="ARBA" id="ARBA00022083"/>
    </source>
</evidence>
<feature type="domain" description="DNA-directed RNA polymerase RpoA/D/Rpb3-type" evidence="8">
    <location>
        <begin position="59"/>
        <end position="345"/>
    </location>
</feature>
<dbReference type="GO" id="GO:0005736">
    <property type="term" value="C:RNA polymerase I complex"/>
    <property type="evidence" value="ECO:0007669"/>
    <property type="project" value="TreeGrafter"/>
</dbReference>
<dbReference type="Gene3D" id="2.170.120.12">
    <property type="entry name" value="DNA-directed RNA polymerase, insert domain"/>
    <property type="match status" value="1"/>
</dbReference>
<dbReference type="GO" id="GO:0003899">
    <property type="term" value="F:DNA-directed RNA polymerase activity"/>
    <property type="evidence" value="ECO:0007669"/>
    <property type="project" value="InterPro"/>
</dbReference>
<dbReference type="InterPro" id="IPR036603">
    <property type="entry name" value="RBP11-like"/>
</dbReference>
<evidence type="ECO:0000256" key="1">
    <source>
        <dbReference type="ARBA" id="ARBA00004123"/>
    </source>
</evidence>
<dbReference type="InterPro" id="IPR011263">
    <property type="entry name" value="DNA-dir_RNA_pol_RpoA/D/Rpb3"/>
</dbReference>